<name>A0A200PM98_MACCD</name>
<keyword evidence="3" id="KW-1185">Reference proteome</keyword>
<dbReference type="AlphaFoldDB" id="A0A200PM98"/>
<evidence type="ECO:0000256" key="1">
    <source>
        <dbReference type="SAM" id="MobiDB-lite"/>
    </source>
</evidence>
<accession>A0A200PM98</accession>
<gene>
    <name evidence="2" type="ORF">BVC80_715g34</name>
</gene>
<protein>
    <submittedName>
        <fullName evidence="2">Uncharacterized protein</fullName>
    </submittedName>
</protein>
<feature type="region of interest" description="Disordered" evidence="1">
    <location>
        <begin position="22"/>
        <end position="49"/>
    </location>
</feature>
<dbReference type="EMBL" id="MVGT01004510">
    <property type="protein sequence ID" value="OUZ99335.1"/>
    <property type="molecule type" value="Genomic_DNA"/>
</dbReference>
<sequence length="49" mass="5542">MISISNSKNHYHWSGNVASTFSQGKYTSTTQGPIRELPKIQDNYVNQRG</sequence>
<feature type="compositionally biased region" description="Polar residues" evidence="1">
    <location>
        <begin position="22"/>
        <end position="32"/>
    </location>
</feature>
<dbReference type="Proteomes" id="UP000195402">
    <property type="component" value="Unassembled WGS sequence"/>
</dbReference>
<proteinExistence type="predicted"/>
<evidence type="ECO:0000313" key="3">
    <source>
        <dbReference type="Proteomes" id="UP000195402"/>
    </source>
</evidence>
<reference evidence="2 3" key="1">
    <citation type="journal article" date="2017" name="Mol. Plant">
        <title>The Genome of Medicinal Plant Macleaya cordata Provides New Insights into Benzylisoquinoline Alkaloids Metabolism.</title>
        <authorList>
            <person name="Liu X."/>
            <person name="Liu Y."/>
            <person name="Huang P."/>
            <person name="Ma Y."/>
            <person name="Qing Z."/>
            <person name="Tang Q."/>
            <person name="Cao H."/>
            <person name="Cheng P."/>
            <person name="Zheng Y."/>
            <person name="Yuan Z."/>
            <person name="Zhou Y."/>
            <person name="Liu J."/>
            <person name="Tang Z."/>
            <person name="Zhuo Y."/>
            <person name="Zhang Y."/>
            <person name="Yu L."/>
            <person name="Huang J."/>
            <person name="Yang P."/>
            <person name="Peng Q."/>
            <person name="Zhang J."/>
            <person name="Jiang W."/>
            <person name="Zhang Z."/>
            <person name="Lin K."/>
            <person name="Ro D.K."/>
            <person name="Chen X."/>
            <person name="Xiong X."/>
            <person name="Shang Y."/>
            <person name="Huang S."/>
            <person name="Zeng J."/>
        </authorList>
    </citation>
    <scope>NUCLEOTIDE SEQUENCE [LARGE SCALE GENOMIC DNA]</scope>
    <source>
        <strain evidence="3">cv. BLH2017</strain>
        <tissue evidence="2">Root</tissue>
    </source>
</reference>
<dbReference type="InParanoid" id="A0A200PM98"/>
<comment type="caution">
    <text evidence="2">The sequence shown here is derived from an EMBL/GenBank/DDBJ whole genome shotgun (WGS) entry which is preliminary data.</text>
</comment>
<evidence type="ECO:0000313" key="2">
    <source>
        <dbReference type="EMBL" id="OUZ99335.1"/>
    </source>
</evidence>
<organism evidence="2 3">
    <name type="scientific">Macleaya cordata</name>
    <name type="common">Five-seeded plume-poppy</name>
    <name type="synonym">Bocconia cordata</name>
    <dbReference type="NCBI Taxonomy" id="56857"/>
    <lineage>
        <taxon>Eukaryota</taxon>
        <taxon>Viridiplantae</taxon>
        <taxon>Streptophyta</taxon>
        <taxon>Embryophyta</taxon>
        <taxon>Tracheophyta</taxon>
        <taxon>Spermatophyta</taxon>
        <taxon>Magnoliopsida</taxon>
        <taxon>Ranunculales</taxon>
        <taxon>Papaveraceae</taxon>
        <taxon>Papaveroideae</taxon>
        <taxon>Macleaya</taxon>
    </lineage>
</organism>